<gene>
    <name evidence="7" type="ORF">JIN82_05245</name>
</gene>
<protein>
    <submittedName>
        <fullName evidence="7">LptF/LptG family permease</fullName>
    </submittedName>
</protein>
<dbReference type="PANTHER" id="PTHR33529">
    <property type="entry name" value="SLR0882 PROTEIN-RELATED"/>
    <property type="match status" value="1"/>
</dbReference>
<feature type="transmembrane region" description="Helical" evidence="6">
    <location>
        <begin position="12"/>
        <end position="33"/>
    </location>
</feature>
<accession>A0A8J7MDC7</accession>
<dbReference type="AlphaFoldDB" id="A0A8J7MDC7"/>
<comment type="subcellular location">
    <subcellularLocation>
        <location evidence="1">Cell membrane</location>
        <topology evidence="1">Multi-pass membrane protein</topology>
    </subcellularLocation>
</comment>
<keyword evidence="2" id="KW-1003">Cell membrane</keyword>
<dbReference type="EMBL" id="JAENIM010000023">
    <property type="protein sequence ID" value="MBK1790561.1"/>
    <property type="molecule type" value="Genomic_DNA"/>
</dbReference>
<keyword evidence="3 6" id="KW-0812">Transmembrane</keyword>
<dbReference type="GO" id="GO:0043190">
    <property type="term" value="C:ATP-binding cassette (ABC) transporter complex"/>
    <property type="evidence" value="ECO:0007669"/>
    <property type="project" value="TreeGrafter"/>
</dbReference>
<proteinExistence type="predicted"/>
<evidence type="ECO:0000313" key="8">
    <source>
        <dbReference type="Proteomes" id="UP000624703"/>
    </source>
</evidence>
<keyword evidence="5 6" id="KW-0472">Membrane</keyword>
<comment type="caution">
    <text evidence="7">The sequence shown here is derived from an EMBL/GenBank/DDBJ whole genome shotgun (WGS) entry which is preliminary data.</text>
</comment>
<dbReference type="Pfam" id="PF03739">
    <property type="entry name" value="LptF_LptG"/>
    <property type="match status" value="1"/>
</dbReference>
<dbReference type="Proteomes" id="UP000624703">
    <property type="component" value="Unassembled WGS sequence"/>
</dbReference>
<sequence length="380" mass="42774">MRVLDRYIAKQVLQATIFGVAVLTAIMLLGHLFQQIRTLLVENGASPVLLLQFMAILVPYSLLYTVPWGFLASILLVFGRLSSENELVSIRMAGCSLLRTAMPVFIIAAILSMLAFWINTTVSPQSKDRSRTLLREIALNNPQALLQPGIVSNREEVKVFVEDMIKDDELKGLHLYQVNDEDNGGFPKSFIYAENAQLKVNKEARQISLKLKNVYAETRDADGKTDMAFIGEQEPVIYTFSKDNKREKKPSELTSWELIELVKSESIEAYQLAGKLGQPIQEKDPSRYNSMGHEVHKRYAFSLACWSLSLVGIPLGINARRKETSTGLAISLVIGLGYFAFFFIADEFNRSPAPTATILYWTPNLVCLLLSVWLFRRTRG</sequence>
<feature type="transmembrane region" description="Helical" evidence="6">
    <location>
        <begin position="357"/>
        <end position="375"/>
    </location>
</feature>
<dbReference type="PANTHER" id="PTHR33529:SF2">
    <property type="entry name" value="LIPOPOLYSACCHARIDE EXPORT SYSTEM PERMEASE PROTEIN LPTG"/>
    <property type="match status" value="1"/>
</dbReference>
<keyword evidence="4 6" id="KW-1133">Transmembrane helix</keyword>
<keyword evidence="8" id="KW-1185">Reference proteome</keyword>
<reference evidence="7" key="1">
    <citation type="submission" date="2021-01" db="EMBL/GenBank/DDBJ databases">
        <title>Modified the classification status of verrucomicrobia.</title>
        <authorList>
            <person name="Feng X."/>
        </authorList>
    </citation>
    <scope>NUCLEOTIDE SEQUENCE</scope>
    <source>
        <strain evidence="7">_KCTC 22039</strain>
    </source>
</reference>
<evidence type="ECO:0000256" key="3">
    <source>
        <dbReference type="ARBA" id="ARBA00022692"/>
    </source>
</evidence>
<evidence type="ECO:0000313" key="7">
    <source>
        <dbReference type="EMBL" id="MBK1790561.1"/>
    </source>
</evidence>
<evidence type="ECO:0000256" key="2">
    <source>
        <dbReference type="ARBA" id="ARBA00022475"/>
    </source>
</evidence>
<feature type="transmembrane region" description="Helical" evidence="6">
    <location>
        <begin position="100"/>
        <end position="118"/>
    </location>
</feature>
<dbReference type="RefSeq" id="WP_200310596.1">
    <property type="nucleotide sequence ID" value="NZ_JAENIM010000023.1"/>
</dbReference>
<feature type="transmembrane region" description="Helical" evidence="6">
    <location>
        <begin position="326"/>
        <end position="345"/>
    </location>
</feature>
<evidence type="ECO:0000256" key="4">
    <source>
        <dbReference type="ARBA" id="ARBA00022989"/>
    </source>
</evidence>
<dbReference type="InterPro" id="IPR005495">
    <property type="entry name" value="LptG/LptF_permease"/>
</dbReference>
<evidence type="ECO:0000256" key="5">
    <source>
        <dbReference type="ARBA" id="ARBA00023136"/>
    </source>
</evidence>
<organism evidence="7 8">
    <name type="scientific">Persicirhabdus sediminis</name>
    <dbReference type="NCBI Taxonomy" id="454144"/>
    <lineage>
        <taxon>Bacteria</taxon>
        <taxon>Pseudomonadati</taxon>
        <taxon>Verrucomicrobiota</taxon>
        <taxon>Verrucomicrobiia</taxon>
        <taxon>Verrucomicrobiales</taxon>
        <taxon>Verrucomicrobiaceae</taxon>
        <taxon>Persicirhabdus</taxon>
    </lineage>
</organism>
<evidence type="ECO:0000256" key="6">
    <source>
        <dbReference type="SAM" id="Phobius"/>
    </source>
</evidence>
<dbReference type="GO" id="GO:0015920">
    <property type="term" value="P:lipopolysaccharide transport"/>
    <property type="evidence" value="ECO:0007669"/>
    <property type="project" value="TreeGrafter"/>
</dbReference>
<evidence type="ECO:0000256" key="1">
    <source>
        <dbReference type="ARBA" id="ARBA00004651"/>
    </source>
</evidence>
<feature type="transmembrane region" description="Helical" evidence="6">
    <location>
        <begin position="299"/>
        <end position="319"/>
    </location>
</feature>
<feature type="transmembrane region" description="Helical" evidence="6">
    <location>
        <begin position="53"/>
        <end position="79"/>
    </location>
</feature>
<name>A0A8J7MDC7_9BACT</name>